<evidence type="ECO:0000313" key="2">
    <source>
        <dbReference type="EMBL" id="MCU6798895.1"/>
    </source>
</evidence>
<proteinExistence type="predicted"/>
<feature type="region of interest" description="Disordered" evidence="1">
    <location>
        <begin position="384"/>
        <end position="409"/>
    </location>
</feature>
<name>A0ABT2UW93_9FIRM</name>
<accession>A0ABT2UW93</accession>
<protein>
    <submittedName>
        <fullName evidence="2">Uncharacterized protein</fullName>
    </submittedName>
</protein>
<sequence>MAVSIVDYLKKQGKDSSYVARKQLAAQNGIQDYRGTAAQNMNLLSMLQKGNTPPAAESNTGGVSANVTAGTGAGNSPSPSGGKVAITGKQTLTGNSEEDFRKSQSTQDYYDRLHAAEGKRPGPYEESDRVNDYMDRLDELEGNKPGKFESKYEDKINSLVDQILNGEKFEYTSEDLANDSLYQLYRENFMRQGNQAMRDTMGAAAGLTGGYGSTYAAAAGQQAFDNKLAGLNDMALEFADRAYAQYLDEIKNKYNQMDMITGLDDRDYGIYRDTVADYYKDLQYLAGRLDTERNWDYGEYRDQIADYYNDLQYLAGRYDSEYGKDWESYQSDLAAKEWAEQFGFQQSQADRDYAFQQSQAAQSQARWEAEMAFQREQFEFQKAQAAKKGSGGGSGSGRTSSKKKASPAGGYAPLAAKLGQELKAGKVTDYDAMEQVMKEMEKGNLSVDEAEAAIQYAGIDKQKAIQEEVNRRVPKNIWDLRRKQLSGI</sequence>
<gene>
    <name evidence="2" type="ORF">OCV69_02915</name>
</gene>
<evidence type="ECO:0000256" key="1">
    <source>
        <dbReference type="SAM" id="MobiDB-lite"/>
    </source>
</evidence>
<feature type="compositionally biased region" description="Polar residues" evidence="1">
    <location>
        <begin position="48"/>
        <end position="79"/>
    </location>
</feature>
<dbReference type="RefSeq" id="WP_158357551.1">
    <property type="nucleotide sequence ID" value="NZ_JAOQJF010000004.1"/>
</dbReference>
<dbReference type="SUPFAM" id="SSF158634">
    <property type="entry name" value="RPA2825-like"/>
    <property type="match status" value="1"/>
</dbReference>
<feature type="region of interest" description="Disordered" evidence="1">
    <location>
        <begin position="48"/>
        <end position="106"/>
    </location>
</feature>
<dbReference type="Proteomes" id="UP001652395">
    <property type="component" value="Unassembled WGS sequence"/>
</dbReference>
<comment type="caution">
    <text evidence="2">The sequence shown here is derived from an EMBL/GenBank/DDBJ whole genome shotgun (WGS) entry which is preliminary data.</text>
</comment>
<evidence type="ECO:0000313" key="3">
    <source>
        <dbReference type="Proteomes" id="UP001652395"/>
    </source>
</evidence>
<reference evidence="2 3" key="1">
    <citation type="journal article" date="2021" name="ISME Commun">
        <title>Automated analysis of genomic sequences facilitates high-throughput and comprehensive description of bacteria.</title>
        <authorList>
            <person name="Hitch T.C.A."/>
        </authorList>
    </citation>
    <scope>NUCLEOTIDE SEQUENCE [LARGE SCALE GENOMIC DNA]</scope>
    <source>
        <strain evidence="3">f_CCE</strain>
    </source>
</reference>
<dbReference type="EMBL" id="JAOQJF010000004">
    <property type="protein sequence ID" value="MCU6798895.1"/>
    <property type="molecule type" value="Genomic_DNA"/>
</dbReference>
<organism evidence="2 3">
    <name type="scientific">Alitiscatomonas aceti</name>
    <dbReference type="NCBI Taxonomy" id="2981724"/>
    <lineage>
        <taxon>Bacteria</taxon>
        <taxon>Bacillati</taxon>
        <taxon>Bacillota</taxon>
        <taxon>Clostridia</taxon>
        <taxon>Lachnospirales</taxon>
        <taxon>Lachnospiraceae</taxon>
        <taxon>Alitiscatomonas</taxon>
    </lineage>
</organism>
<keyword evidence="3" id="KW-1185">Reference proteome</keyword>